<dbReference type="RefSeq" id="WP_132630171.1">
    <property type="nucleotide sequence ID" value="NZ_SMLD01000021.1"/>
</dbReference>
<accession>A0A4R5FTD6</accession>
<sequence length="447" mass="50384">MPDVRTRSVKSLATAAEAGRHQREWFADLHRRVADGEPFALLNADVPHEIFRTMDIPYAVSQWWASLVTAKQRSGHYLELVRQRGYPDYSEQYNSVTLGSAFDAEPEAGPWGGLPRPDIIVGDATGDVTRKIFDIWGREPGVTFYPLESAAENEVPANWWELMPHRWEEAVGPARLDLLTAELENLVRFLETTTGRRFDESRFREVMALVNEQEEWNRKTRDLIARARPAPLGVVDSIPSVMLPQWHRGTEWARDLARRLHEEVRDLVDAGQAVCRDERARLMWIGRGLWYDMGFYQRFQEEYGAVFVWSMYLAIAADGYVRYGDDPMRALAARFAAFGDQLYTPPWSSEWYVKEARLHGIDGVVHLVSDDPRGGYFTTRALEAAGFPVLEVHADNVDTRTFDGGVAERVGQWLESVVLPRSGSSPVSGRTPAVSTTAAASRAAGAS</sequence>
<proteinExistence type="inferred from homology"/>
<comment type="caution">
    <text evidence="3">The sequence shown here is derived from an EMBL/GenBank/DDBJ whole genome shotgun (WGS) entry which is preliminary data.</text>
</comment>
<reference evidence="3 4" key="1">
    <citation type="submission" date="2019-03" db="EMBL/GenBank/DDBJ databases">
        <title>Draft genome sequences of novel Actinobacteria.</title>
        <authorList>
            <person name="Sahin N."/>
            <person name="Ay H."/>
            <person name="Saygin H."/>
        </authorList>
    </citation>
    <scope>NUCLEOTIDE SEQUENCE [LARGE SCALE GENOMIC DNA]</scope>
    <source>
        <strain evidence="3 4">6K102</strain>
    </source>
</reference>
<dbReference type="PANTHER" id="PTHR30548">
    <property type="entry name" value="2-HYDROXYGLUTARYL-COA DEHYDRATASE, D-COMPONENT-RELATED"/>
    <property type="match status" value="1"/>
</dbReference>
<dbReference type="PANTHER" id="PTHR30548:SF2">
    <property type="entry name" value="2-HYDROXYACYL-COA DEHYDRATASE,D-COMPONENT"/>
    <property type="match status" value="1"/>
</dbReference>
<evidence type="ECO:0000256" key="1">
    <source>
        <dbReference type="ARBA" id="ARBA00005806"/>
    </source>
</evidence>
<dbReference type="Gene3D" id="3.40.50.11900">
    <property type="match status" value="1"/>
</dbReference>
<dbReference type="Pfam" id="PF06050">
    <property type="entry name" value="HGD-D"/>
    <property type="match status" value="1"/>
</dbReference>
<evidence type="ECO:0000313" key="3">
    <source>
        <dbReference type="EMBL" id="TDE56309.1"/>
    </source>
</evidence>
<dbReference type="EMBL" id="SMLD01000021">
    <property type="protein sequence ID" value="TDE56309.1"/>
    <property type="molecule type" value="Genomic_DNA"/>
</dbReference>
<feature type="region of interest" description="Disordered" evidence="2">
    <location>
        <begin position="422"/>
        <end position="447"/>
    </location>
</feature>
<feature type="compositionally biased region" description="Low complexity" evidence="2">
    <location>
        <begin position="431"/>
        <end position="447"/>
    </location>
</feature>
<dbReference type="GO" id="GO:0016836">
    <property type="term" value="F:hydro-lyase activity"/>
    <property type="evidence" value="ECO:0007669"/>
    <property type="project" value="UniProtKB-ARBA"/>
</dbReference>
<organism evidence="3 4">
    <name type="scientific">Nonomuraea mesophila</name>
    <dbReference type="NCBI Taxonomy" id="2530382"/>
    <lineage>
        <taxon>Bacteria</taxon>
        <taxon>Bacillati</taxon>
        <taxon>Actinomycetota</taxon>
        <taxon>Actinomycetes</taxon>
        <taxon>Streptosporangiales</taxon>
        <taxon>Streptosporangiaceae</taxon>
        <taxon>Nonomuraea</taxon>
    </lineage>
</organism>
<evidence type="ECO:0000313" key="4">
    <source>
        <dbReference type="Proteomes" id="UP000295136"/>
    </source>
</evidence>
<name>A0A4R5FTD6_9ACTN</name>
<dbReference type="InterPro" id="IPR010327">
    <property type="entry name" value="FldB/FldC_alpha/beta"/>
</dbReference>
<protein>
    <submittedName>
        <fullName evidence="3">2-hydroxyacyl-CoA dehydratase</fullName>
    </submittedName>
</protein>
<keyword evidence="4" id="KW-1185">Reference proteome</keyword>
<gene>
    <name evidence="3" type="ORF">E1295_11170</name>
</gene>
<evidence type="ECO:0000256" key="2">
    <source>
        <dbReference type="SAM" id="MobiDB-lite"/>
    </source>
</evidence>
<comment type="similarity">
    <text evidence="1">Belongs to the FldB/FldC dehydratase alpha/beta subunit family.</text>
</comment>
<dbReference type="AlphaFoldDB" id="A0A4R5FTD6"/>
<dbReference type="Proteomes" id="UP000295136">
    <property type="component" value="Unassembled WGS sequence"/>
</dbReference>